<dbReference type="InterPro" id="IPR011330">
    <property type="entry name" value="Glyco_hydro/deAcase_b/a-brl"/>
</dbReference>
<dbReference type="Gene3D" id="3.20.20.370">
    <property type="entry name" value="Glycoside hydrolase/deacetylase"/>
    <property type="match status" value="1"/>
</dbReference>
<keyword evidence="1" id="KW-0378">Hydrolase</keyword>
<dbReference type="InterPro" id="IPR005501">
    <property type="entry name" value="LamB/YcsF/PxpA-like"/>
</dbReference>
<comment type="similarity">
    <text evidence="1">Belongs to the LamB/PxpA family.</text>
</comment>
<dbReference type="GO" id="GO:0017168">
    <property type="term" value="F:5-oxoprolinase (ATP-hydrolyzing) activity"/>
    <property type="evidence" value="ECO:0007669"/>
    <property type="project" value="UniProtKB-UniRule"/>
</dbReference>
<comment type="catalytic activity">
    <reaction evidence="1">
        <text>5-oxo-L-proline + ATP + 2 H2O = L-glutamate + ADP + phosphate + H(+)</text>
        <dbReference type="Rhea" id="RHEA:10348"/>
        <dbReference type="ChEBI" id="CHEBI:15377"/>
        <dbReference type="ChEBI" id="CHEBI:15378"/>
        <dbReference type="ChEBI" id="CHEBI:29985"/>
        <dbReference type="ChEBI" id="CHEBI:30616"/>
        <dbReference type="ChEBI" id="CHEBI:43474"/>
        <dbReference type="ChEBI" id="CHEBI:58402"/>
        <dbReference type="ChEBI" id="CHEBI:456216"/>
        <dbReference type="EC" id="3.5.2.9"/>
    </reaction>
</comment>
<dbReference type="PANTHER" id="PTHR30292:SF0">
    <property type="entry name" value="5-OXOPROLINASE SUBUNIT A"/>
    <property type="match status" value="1"/>
</dbReference>
<dbReference type="GO" id="GO:0005975">
    <property type="term" value="P:carbohydrate metabolic process"/>
    <property type="evidence" value="ECO:0007669"/>
    <property type="project" value="InterPro"/>
</dbReference>
<evidence type="ECO:0000313" key="3">
    <source>
        <dbReference type="Proteomes" id="UP000422569"/>
    </source>
</evidence>
<comment type="function">
    <text evidence="1">Catalyzes the cleavage of 5-oxoproline to form L-glutamate coupled to the hydrolysis of ATP to ADP and inorganic phosphate.</text>
</comment>
<name>A0A6B8LW55_9HYPH</name>
<dbReference type="SUPFAM" id="SSF88713">
    <property type="entry name" value="Glycoside hydrolase/deacetylase"/>
    <property type="match status" value="1"/>
</dbReference>
<organism evidence="2 3">
    <name type="scientific">Methylocystis parvus</name>
    <dbReference type="NCBI Taxonomy" id="134"/>
    <lineage>
        <taxon>Bacteria</taxon>
        <taxon>Pseudomonadati</taxon>
        <taxon>Pseudomonadota</taxon>
        <taxon>Alphaproteobacteria</taxon>
        <taxon>Hyphomicrobiales</taxon>
        <taxon>Methylocystaceae</taxon>
        <taxon>Methylocystis</taxon>
    </lineage>
</organism>
<keyword evidence="3" id="KW-1185">Reference proteome</keyword>
<dbReference type="HAMAP" id="MF_00691">
    <property type="entry name" value="PxpA"/>
    <property type="match status" value="1"/>
</dbReference>
<dbReference type="Proteomes" id="UP000422569">
    <property type="component" value="Chromosome"/>
</dbReference>
<dbReference type="EC" id="3.5.2.9" evidence="1"/>
<dbReference type="CDD" id="cd10787">
    <property type="entry name" value="LamB_YcsF_like"/>
    <property type="match status" value="1"/>
</dbReference>
<dbReference type="NCBIfam" id="NF003814">
    <property type="entry name" value="PRK05406.1-3"/>
    <property type="match status" value="1"/>
</dbReference>
<dbReference type="EMBL" id="CP044331">
    <property type="protein sequence ID" value="QGM96647.1"/>
    <property type="molecule type" value="Genomic_DNA"/>
</dbReference>
<dbReference type="GO" id="GO:0005524">
    <property type="term" value="F:ATP binding"/>
    <property type="evidence" value="ECO:0007669"/>
    <property type="project" value="UniProtKB-UniRule"/>
</dbReference>
<evidence type="ECO:0000256" key="1">
    <source>
        <dbReference type="HAMAP-Rule" id="MF_00691"/>
    </source>
</evidence>
<evidence type="ECO:0000313" key="2">
    <source>
        <dbReference type="EMBL" id="QGM96647.1"/>
    </source>
</evidence>
<accession>A0A6B8LW55</accession>
<comment type="subunit">
    <text evidence="1">Forms a complex composed of PxpA, PxpB and PxpC.</text>
</comment>
<dbReference type="Pfam" id="PF03746">
    <property type="entry name" value="LamB_YcsF"/>
    <property type="match status" value="1"/>
</dbReference>
<protein>
    <recommendedName>
        <fullName evidence="1">5-oxoprolinase subunit A</fullName>
        <shortName evidence="1">5-OPase subunit A</shortName>
        <ecNumber evidence="1">3.5.2.9</ecNumber>
    </recommendedName>
    <alternativeName>
        <fullName evidence="1">5-oxoprolinase (ATP-hydrolyzing) subunit A</fullName>
    </alternativeName>
</protein>
<dbReference type="PANTHER" id="PTHR30292">
    <property type="entry name" value="UNCHARACTERIZED PROTEIN YBGL-RELATED"/>
    <property type="match status" value="1"/>
</dbReference>
<dbReference type="NCBIfam" id="NF003816">
    <property type="entry name" value="PRK05406.1-5"/>
    <property type="match status" value="1"/>
</dbReference>
<dbReference type="RefSeq" id="WP_016920433.1">
    <property type="nucleotide sequence ID" value="NZ_CP044331.1"/>
</dbReference>
<dbReference type="AlphaFoldDB" id="A0A6B8LW55"/>
<dbReference type="KEGG" id="mpar:F7D14_03535"/>
<keyword evidence="1" id="KW-0067">ATP-binding</keyword>
<sequence>MERNRVIDLNADLGEGFGPWRMGDDDAMLQVVTSANVACGFHAGDPDIMAKTFALARENGVAVGAHVGFPDLAGFGRRPMAMTKAEIENAVAYQIGAAQALAALSGHRIRYVKAHGALANIAERDAGVADALARATRAVDASLTLLAIALSEQVHAGEGAGLNVAHEIFADRAYVDDGGLQPRGEAGAVITDGDAALARVNDMLAERALITITGKRLKTPIDSICVHGDTAHAVEMARRLRAGLEAQGFSLRAFIEGR</sequence>
<keyword evidence="1" id="KW-0547">Nucleotide-binding</keyword>
<proteinExistence type="inferred from homology"/>
<reference evidence="2 3" key="1">
    <citation type="submission" date="2019-09" db="EMBL/GenBank/DDBJ databases">
        <title>Isolation and complete genome sequencing of Methylocystis species.</title>
        <authorList>
            <person name="Rumah B.L."/>
            <person name="Stead C.E."/>
            <person name="Stevens B.C."/>
            <person name="Minton N.P."/>
            <person name="Grosse-Honebrink A."/>
            <person name="Zhang Y."/>
        </authorList>
    </citation>
    <scope>NUCLEOTIDE SEQUENCE [LARGE SCALE GENOMIC DNA]</scope>
    <source>
        <strain evidence="2 3">BRCS2</strain>
    </source>
</reference>
<gene>
    <name evidence="1" type="primary">pxpA</name>
    <name evidence="2" type="ORF">F7D14_03535</name>
</gene>